<dbReference type="EMBL" id="NAJL01000060">
    <property type="protein sequence ID" value="TKA23166.1"/>
    <property type="molecule type" value="Genomic_DNA"/>
</dbReference>
<dbReference type="Proteomes" id="UP000308549">
    <property type="component" value="Unassembled WGS sequence"/>
</dbReference>
<protein>
    <recommendedName>
        <fullName evidence="3">F-box domain-containing protein</fullName>
    </recommendedName>
</protein>
<dbReference type="PANTHER" id="PTHR42085">
    <property type="entry name" value="F-BOX DOMAIN-CONTAINING PROTEIN"/>
    <property type="match status" value="1"/>
</dbReference>
<dbReference type="OrthoDB" id="62952at2759"/>
<evidence type="ECO:0008006" key="3">
    <source>
        <dbReference type="Google" id="ProtNLM"/>
    </source>
</evidence>
<sequence>MTEACHLFRLPPELRIKIYELVLTFASPIKLRQTVSGSANTNILRTSKQLFRETLPVLYDTNTIAVTLNDFCERTDSSLQSPVPTQHVRHLLMTSFGESIACNFLLDRCPVCEITGEGLLEKFRAMPRLKDVVVDYSSHVGRFTRFKQCWFASPRGAGAAGGKLMCTGVGIYEFDLGDAGSQDVRIAFQNAPLSKIWPQLMESLEDEEAETLARLRKVDADWPDKLWLLVCTRRYGLLEQYCADVARQWSELDGIEADGGGREALSVALDGLTHVVQAFPRTAPQSRRLLQDVLMNVKL</sequence>
<accession>A0A4U0TMZ9</accession>
<dbReference type="InterPro" id="IPR038883">
    <property type="entry name" value="AN11006-like"/>
</dbReference>
<name>A0A4U0TMZ9_9PEZI</name>
<evidence type="ECO:0000313" key="2">
    <source>
        <dbReference type="Proteomes" id="UP000308549"/>
    </source>
</evidence>
<keyword evidence="2" id="KW-1185">Reference proteome</keyword>
<organism evidence="1 2">
    <name type="scientific">Salinomyces thailandicus</name>
    <dbReference type="NCBI Taxonomy" id="706561"/>
    <lineage>
        <taxon>Eukaryota</taxon>
        <taxon>Fungi</taxon>
        <taxon>Dikarya</taxon>
        <taxon>Ascomycota</taxon>
        <taxon>Pezizomycotina</taxon>
        <taxon>Dothideomycetes</taxon>
        <taxon>Dothideomycetidae</taxon>
        <taxon>Mycosphaerellales</taxon>
        <taxon>Teratosphaeriaceae</taxon>
        <taxon>Salinomyces</taxon>
    </lineage>
</organism>
<dbReference type="PANTHER" id="PTHR42085:SF2">
    <property type="entry name" value="F-BOX DOMAIN-CONTAINING PROTEIN"/>
    <property type="match status" value="1"/>
</dbReference>
<evidence type="ECO:0000313" key="1">
    <source>
        <dbReference type="EMBL" id="TKA23166.1"/>
    </source>
</evidence>
<proteinExistence type="predicted"/>
<comment type="caution">
    <text evidence="1">The sequence shown here is derived from an EMBL/GenBank/DDBJ whole genome shotgun (WGS) entry which is preliminary data.</text>
</comment>
<reference evidence="1 2" key="1">
    <citation type="submission" date="2017-03" db="EMBL/GenBank/DDBJ databases">
        <title>Genomes of endolithic fungi from Antarctica.</title>
        <authorList>
            <person name="Coleine C."/>
            <person name="Masonjones S."/>
            <person name="Stajich J.E."/>
        </authorList>
    </citation>
    <scope>NUCLEOTIDE SEQUENCE [LARGE SCALE GENOMIC DNA]</scope>
    <source>
        <strain evidence="1 2">CCFEE 6315</strain>
    </source>
</reference>
<gene>
    <name evidence="1" type="ORF">B0A50_07196</name>
</gene>
<dbReference type="AlphaFoldDB" id="A0A4U0TMZ9"/>